<dbReference type="InterPro" id="IPR007219">
    <property type="entry name" value="XnlR_reg_dom"/>
</dbReference>
<accession>A0A8H4RJ53</accession>
<evidence type="ECO:0000259" key="8">
    <source>
        <dbReference type="SMART" id="SM00906"/>
    </source>
</evidence>
<dbReference type="GO" id="GO:0005634">
    <property type="term" value="C:nucleus"/>
    <property type="evidence" value="ECO:0007669"/>
    <property type="project" value="UniProtKB-SubCell"/>
</dbReference>
<comment type="subcellular location">
    <subcellularLocation>
        <location evidence="1">Nucleus</location>
    </subcellularLocation>
</comment>
<evidence type="ECO:0000256" key="6">
    <source>
        <dbReference type="ARBA" id="ARBA00023242"/>
    </source>
</evidence>
<reference evidence="9 10" key="1">
    <citation type="submission" date="2020-03" db="EMBL/GenBank/DDBJ databases">
        <title>Draft Genome Sequence of Cudoniella acicularis.</title>
        <authorList>
            <person name="Buettner E."/>
            <person name="Kellner H."/>
        </authorList>
    </citation>
    <scope>NUCLEOTIDE SEQUENCE [LARGE SCALE GENOMIC DNA]</scope>
    <source>
        <strain evidence="9 10">DSM 108380</strain>
    </source>
</reference>
<feature type="compositionally biased region" description="Polar residues" evidence="7">
    <location>
        <begin position="206"/>
        <end position="216"/>
    </location>
</feature>
<dbReference type="GO" id="GO:0008270">
    <property type="term" value="F:zinc ion binding"/>
    <property type="evidence" value="ECO:0007669"/>
    <property type="project" value="InterPro"/>
</dbReference>
<keyword evidence="2" id="KW-0479">Metal-binding</keyword>
<feature type="domain" description="Xylanolytic transcriptional activator regulatory" evidence="8">
    <location>
        <begin position="357"/>
        <end position="430"/>
    </location>
</feature>
<comment type="caution">
    <text evidence="9">The sequence shown here is derived from an EMBL/GenBank/DDBJ whole genome shotgun (WGS) entry which is preliminary data.</text>
</comment>
<dbReference type="GO" id="GO:0006351">
    <property type="term" value="P:DNA-templated transcription"/>
    <property type="evidence" value="ECO:0007669"/>
    <property type="project" value="InterPro"/>
</dbReference>
<dbReference type="InterPro" id="IPR001138">
    <property type="entry name" value="Zn2Cys6_DnaBD"/>
</dbReference>
<evidence type="ECO:0000256" key="5">
    <source>
        <dbReference type="ARBA" id="ARBA00023163"/>
    </source>
</evidence>
<dbReference type="AlphaFoldDB" id="A0A8H4RJ53"/>
<dbReference type="SMART" id="SM00906">
    <property type="entry name" value="Fungal_trans"/>
    <property type="match status" value="1"/>
</dbReference>
<dbReference type="EMBL" id="JAAMPI010000574">
    <property type="protein sequence ID" value="KAF4630226.1"/>
    <property type="molecule type" value="Genomic_DNA"/>
</dbReference>
<name>A0A8H4RJ53_9HELO</name>
<evidence type="ECO:0000256" key="2">
    <source>
        <dbReference type="ARBA" id="ARBA00022723"/>
    </source>
</evidence>
<proteinExistence type="predicted"/>
<keyword evidence="3" id="KW-0805">Transcription regulation</keyword>
<evidence type="ECO:0000256" key="4">
    <source>
        <dbReference type="ARBA" id="ARBA00023125"/>
    </source>
</evidence>
<evidence type="ECO:0000256" key="3">
    <source>
        <dbReference type="ARBA" id="ARBA00023015"/>
    </source>
</evidence>
<evidence type="ECO:0000256" key="7">
    <source>
        <dbReference type="SAM" id="MobiDB-lite"/>
    </source>
</evidence>
<dbReference type="PANTHER" id="PTHR31845">
    <property type="entry name" value="FINGER DOMAIN PROTEIN, PUTATIVE-RELATED"/>
    <property type="match status" value="1"/>
</dbReference>
<dbReference type="CDD" id="cd00067">
    <property type="entry name" value="GAL4"/>
    <property type="match status" value="1"/>
</dbReference>
<evidence type="ECO:0000313" key="10">
    <source>
        <dbReference type="Proteomes" id="UP000566819"/>
    </source>
</evidence>
<keyword evidence="10" id="KW-1185">Reference proteome</keyword>
<sequence>MTVSQLFRRLAGYDAIEILSTTNPHARHLSKNGCFHPDDETSIGRYNLGHPTLSQGNGNGAVMASAQTRAPARSGSPICELRDAFGDPKPPDISRKITACVACRKQKVPDSVSPRSTSGYSKRPPCARCKKKGLPCNVNRSLQMLLESDIVWKQAIEKKIEKIEKVIGTIVKDLPNSEALEQIQQDLEDESPSMDEVNSEDHQHDQSTTSEQANHQSQWRIGIDLDLESALGNLPGHYLFQTTPTRSKVPRDIISRGIISLESAQTYFDEYRNRLDHFLYRILGEHSAVTLDRIRRTSPLLTAAICVVGALHLNSQNFNPCYEEFLALTSTQGFVKGHTLDDIRALCIGAFWLSDMSWPLVGKAVQIATELQLHKSFFKALQGDREHYLRIRLYFLVYTCDHHFSVAYGRPPMTRECEAVRNARKFLDCEHAIEDDGRIVSQVLRWSICSNIYDTFGVDVDRPLSDSEVPHVRRFSIALDSLRAEWADRFCSNSNIGNYPNKGIGLQYHFAKLYLCSHALRGAGSSQSTSRSPNAALELDDIANSAVLSAVSILRAVVLDTEIQSYLNGLPIYFDIMIAFAVVFLLKVSSQYSASLQLDVKEIQRITTTLIMVLKGVTSSMHPRHLLVNITKGIDGLLQRCLMVTDLNTSSTNISSDETEVLPPHAPQEILPDFNMLNEDANMSTDAIFDQYCMSGYDFLWQQDNVPQTWNFPSESNFHSF</sequence>
<dbReference type="InterPro" id="IPR036864">
    <property type="entry name" value="Zn2-C6_fun-type_DNA-bd_sf"/>
</dbReference>
<dbReference type="OrthoDB" id="4060227at2759"/>
<dbReference type="GO" id="GO:0000981">
    <property type="term" value="F:DNA-binding transcription factor activity, RNA polymerase II-specific"/>
    <property type="evidence" value="ECO:0007669"/>
    <property type="project" value="InterPro"/>
</dbReference>
<evidence type="ECO:0000313" key="9">
    <source>
        <dbReference type="EMBL" id="KAF4630226.1"/>
    </source>
</evidence>
<protein>
    <recommendedName>
        <fullName evidence="8">Xylanolytic transcriptional activator regulatory domain-containing protein</fullName>
    </recommendedName>
</protein>
<dbReference type="PANTHER" id="PTHR31845:SF17">
    <property type="entry name" value="ZN(II)2CYS6 TRANSCRIPTION FACTOR (EUROFUNG)"/>
    <property type="match status" value="1"/>
</dbReference>
<evidence type="ECO:0000256" key="1">
    <source>
        <dbReference type="ARBA" id="ARBA00004123"/>
    </source>
</evidence>
<dbReference type="CDD" id="cd12148">
    <property type="entry name" value="fungal_TF_MHR"/>
    <property type="match status" value="1"/>
</dbReference>
<feature type="region of interest" description="Disordered" evidence="7">
    <location>
        <begin position="187"/>
        <end position="216"/>
    </location>
</feature>
<gene>
    <name evidence="9" type="ORF">G7Y89_g7920</name>
</gene>
<keyword evidence="5" id="KW-0804">Transcription</keyword>
<dbReference type="SUPFAM" id="SSF57701">
    <property type="entry name" value="Zn2/Cys6 DNA-binding domain"/>
    <property type="match status" value="1"/>
</dbReference>
<dbReference type="Proteomes" id="UP000566819">
    <property type="component" value="Unassembled WGS sequence"/>
</dbReference>
<keyword evidence="6" id="KW-0539">Nucleus</keyword>
<dbReference type="InterPro" id="IPR051089">
    <property type="entry name" value="prtT"/>
</dbReference>
<keyword evidence="4" id="KW-0238">DNA-binding</keyword>
<organism evidence="9 10">
    <name type="scientific">Cudoniella acicularis</name>
    <dbReference type="NCBI Taxonomy" id="354080"/>
    <lineage>
        <taxon>Eukaryota</taxon>
        <taxon>Fungi</taxon>
        <taxon>Dikarya</taxon>
        <taxon>Ascomycota</taxon>
        <taxon>Pezizomycotina</taxon>
        <taxon>Leotiomycetes</taxon>
        <taxon>Helotiales</taxon>
        <taxon>Tricladiaceae</taxon>
        <taxon>Cudoniella</taxon>
    </lineage>
</organism>
<dbReference type="GO" id="GO:0000976">
    <property type="term" value="F:transcription cis-regulatory region binding"/>
    <property type="evidence" value="ECO:0007669"/>
    <property type="project" value="TreeGrafter"/>
</dbReference>
<dbReference type="Gene3D" id="4.10.240.10">
    <property type="entry name" value="Zn(2)-C6 fungal-type DNA-binding domain"/>
    <property type="match status" value="1"/>
</dbReference>